<evidence type="ECO:0000313" key="11">
    <source>
        <dbReference type="Proteomes" id="UP000249828"/>
    </source>
</evidence>
<dbReference type="PANTHER" id="PTHR30386">
    <property type="entry name" value="MEMBRANE FUSION SUBUNIT OF EMRAB-TOLC MULTIDRUG EFFLUX PUMP"/>
    <property type="match status" value="1"/>
</dbReference>
<feature type="coiled-coil region" evidence="6">
    <location>
        <begin position="94"/>
        <end position="142"/>
    </location>
</feature>
<protein>
    <submittedName>
        <fullName evidence="10">Uncharacterized protein</fullName>
    </submittedName>
</protein>
<dbReference type="Proteomes" id="UP000249828">
    <property type="component" value="Unassembled WGS sequence"/>
</dbReference>
<evidence type="ECO:0000256" key="4">
    <source>
        <dbReference type="ARBA" id="ARBA00022989"/>
    </source>
</evidence>
<evidence type="ECO:0000259" key="8">
    <source>
        <dbReference type="Pfam" id="PF25887"/>
    </source>
</evidence>
<dbReference type="AlphaFoldDB" id="A0A2W4B7T0"/>
<comment type="similarity">
    <text evidence="2">Belongs to the membrane fusion protein (MFP) (TC 8.A.1) family.</text>
</comment>
<dbReference type="RefSeq" id="WP_111248217.1">
    <property type="nucleotide sequence ID" value="NZ_PIEU01000088.1"/>
</dbReference>
<feature type="domain" description="LcnD-like long helical bundle" evidence="8">
    <location>
        <begin position="106"/>
        <end position="309"/>
    </location>
</feature>
<gene>
    <name evidence="10" type="ORF">CI088_10960</name>
</gene>
<feature type="domain" description="LcnD-like C-terminal" evidence="9">
    <location>
        <begin position="350"/>
        <end position="434"/>
    </location>
</feature>
<evidence type="ECO:0000259" key="9">
    <source>
        <dbReference type="Pfam" id="PF25940"/>
    </source>
</evidence>
<keyword evidence="3 7" id="KW-0812">Transmembrane</keyword>
<dbReference type="Gene3D" id="2.40.50.100">
    <property type="match status" value="1"/>
</dbReference>
<proteinExistence type="inferred from homology"/>
<name>A0A2W4B7T0_9ENTE</name>
<keyword evidence="5 7" id="KW-0472">Membrane</keyword>
<keyword evidence="11" id="KW-1185">Reference proteome</keyword>
<organism evidence="10 11">
    <name type="scientific">Enterococcus plantarum</name>
    <dbReference type="NCBI Taxonomy" id="1077675"/>
    <lineage>
        <taxon>Bacteria</taxon>
        <taxon>Bacillati</taxon>
        <taxon>Bacillota</taxon>
        <taxon>Bacilli</taxon>
        <taxon>Lactobacillales</taxon>
        <taxon>Enterococcaceae</taxon>
        <taxon>Enterococcus</taxon>
    </lineage>
</organism>
<dbReference type="EMBL" id="PIEU01000088">
    <property type="protein sequence ID" value="PZL72125.1"/>
    <property type="molecule type" value="Genomic_DNA"/>
</dbReference>
<dbReference type="Gene3D" id="2.40.30.170">
    <property type="match status" value="1"/>
</dbReference>
<evidence type="ECO:0000256" key="1">
    <source>
        <dbReference type="ARBA" id="ARBA00004167"/>
    </source>
</evidence>
<dbReference type="PANTHER" id="PTHR30386:SF26">
    <property type="entry name" value="TRANSPORT PROTEIN COMB"/>
    <property type="match status" value="1"/>
</dbReference>
<evidence type="ECO:0000256" key="3">
    <source>
        <dbReference type="ARBA" id="ARBA00022692"/>
    </source>
</evidence>
<reference evidence="10 11" key="1">
    <citation type="submission" date="2017-11" db="EMBL/GenBank/DDBJ databases">
        <title>Draft genome sequence of Enterococcus plantarum TRW2 strain isolated from lettuce.</title>
        <authorList>
            <person name="Kim E.B."/>
            <person name="Marco M.L."/>
            <person name="Williams T.R."/>
            <person name="You I.H."/>
        </authorList>
    </citation>
    <scope>NUCLEOTIDE SEQUENCE [LARGE SCALE GENOMIC DNA]</scope>
    <source>
        <strain evidence="10 11">TRW2</strain>
    </source>
</reference>
<evidence type="ECO:0000256" key="5">
    <source>
        <dbReference type="ARBA" id="ARBA00023136"/>
    </source>
</evidence>
<evidence type="ECO:0000256" key="2">
    <source>
        <dbReference type="ARBA" id="ARBA00009477"/>
    </source>
</evidence>
<dbReference type="InterPro" id="IPR058795">
    <property type="entry name" value="LcnD_C"/>
</dbReference>
<dbReference type="InterPro" id="IPR058794">
    <property type="entry name" value="HB_LcnD"/>
</dbReference>
<keyword evidence="6" id="KW-0175">Coiled coil</keyword>
<dbReference type="GO" id="GO:0016020">
    <property type="term" value="C:membrane"/>
    <property type="evidence" value="ECO:0007669"/>
    <property type="project" value="UniProtKB-SubCell"/>
</dbReference>
<evidence type="ECO:0000256" key="6">
    <source>
        <dbReference type="SAM" id="Coils"/>
    </source>
</evidence>
<dbReference type="Pfam" id="PF25940">
    <property type="entry name" value="LcnD_C"/>
    <property type="match status" value="1"/>
</dbReference>
<keyword evidence="4 7" id="KW-1133">Transmembrane helix</keyword>
<feature type="transmembrane region" description="Helical" evidence="7">
    <location>
        <begin position="21"/>
        <end position="42"/>
    </location>
</feature>
<comment type="subcellular location">
    <subcellularLocation>
        <location evidence="1">Membrane</location>
        <topology evidence="1">Single-pass membrane protein</topology>
    </subcellularLocation>
</comment>
<accession>A0A2W4B7T0</accession>
<dbReference type="Pfam" id="PF25887">
    <property type="entry name" value="HB_LcnD"/>
    <property type="match status" value="1"/>
</dbReference>
<comment type="caution">
    <text evidence="10">The sequence shown here is derived from an EMBL/GenBank/DDBJ whole genome shotgun (WGS) entry which is preliminary data.</text>
</comment>
<dbReference type="InterPro" id="IPR050739">
    <property type="entry name" value="MFP"/>
</dbReference>
<evidence type="ECO:0000256" key="7">
    <source>
        <dbReference type="SAM" id="Phobius"/>
    </source>
</evidence>
<sequence>MNELLNIKIGKDLLDTNYSKTGLYVLYPFILLLIFSTIFLTFGTMELSIKSTGAILSKDLGITISSPVNTKISEILVSNNDRVKKGKNLIIFDSSQIQQEIDKTTESIKEKTDQQKYLSLFKDSVNEENNKLENDLFGYKSQVENYLTTLKKNNVDDSQIKKSSLSEQQNLLTTQLLSIETKLTDYATFKEYVNTDSSHSFSTDVVHIEVLSYDEKRKSLLDSNELATFKIEILTSIEKNIQMLLQEKITLNEKQLLLKESIDTTDINKQQQLLSSEETKTQLLSTIEATDAETKNSKQELTRQLESRQKELNKYSLTAEADGTIEFSEAVSKGQIIPEGTEVGKIVSHKQEKYIEVYLPSNQILGVKKGQKIKFTVNNLENNKNKVIVGTIKKVQTEPKQTEQGSYYTLFCEPTDALNYPHGTTGNINILTGKTTYLSFLWKKIFK</sequence>
<evidence type="ECO:0000313" key="10">
    <source>
        <dbReference type="EMBL" id="PZL72125.1"/>
    </source>
</evidence>